<evidence type="ECO:0000313" key="3">
    <source>
        <dbReference type="EMBL" id="MPM63043.1"/>
    </source>
</evidence>
<dbReference type="EMBL" id="VSSQ01019185">
    <property type="protein sequence ID" value="MPM63043.1"/>
    <property type="molecule type" value="Genomic_DNA"/>
</dbReference>
<reference evidence="3" key="1">
    <citation type="submission" date="2019-08" db="EMBL/GenBank/DDBJ databases">
        <authorList>
            <person name="Kucharzyk K."/>
            <person name="Murdoch R.W."/>
            <person name="Higgins S."/>
            <person name="Loffler F."/>
        </authorList>
    </citation>
    <scope>NUCLEOTIDE SEQUENCE</scope>
</reference>
<gene>
    <name evidence="3" type="ORF">SDC9_109921</name>
</gene>
<feature type="transmembrane region" description="Helical" evidence="2">
    <location>
        <begin position="12"/>
        <end position="31"/>
    </location>
</feature>
<protein>
    <submittedName>
        <fullName evidence="3">Uncharacterized protein</fullName>
    </submittedName>
</protein>
<feature type="compositionally biased region" description="Basic and acidic residues" evidence="1">
    <location>
        <begin position="90"/>
        <end position="106"/>
    </location>
</feature>
<evidence type="ECO:0000256" key="2">
    <source>
        <dbReference type="SAM" id="Phobius"/>
    </source>
</evidence>
<feature type="compositionally biased region" description="Basic and acidic residues" evidence="1">
    <location>
        <begin position="35"/>
        <end position="70"/>
    </location>
</feature>
<sequence>MPKAVLTEFGAVGVQLFLVLSVLFAVIPGIGHKAETDQQPRKDAGDEHRAHRDAGRKAVEDEGDTRRYDDAQPAGGGDERGDEGLVIAEADEKRYRHRANGGDRRWAGTGDGSVEEAGHDHRAGQPAGLVSREIREHIEKFIGDSAAGHNDA</sequence>
<proteinExistence type="predicted"/>
<comment type="caution">
    <text evidence="3">The sequence shown here is derived from an EMBL/GenBank/DDBJ whole genome shotgun (WGS) entry which is preliminary data.</text>
</comment>
<name>A0A645BIL6_9ZZZZ</name>
<accession>A0A645BIL6</accession>
<dbReference type="AlphaFoldDB" id="A0A645BIL6"/>
<evidence type="ECO:0000256" key="1">
    <source>
        <dbReference type="SAM" id="MobiDB-lite"/>
    </source>
</evidence>
<keyword evidence="2" id="KW-0472">Membrane</keyword>
<keyword evidence="2" id="KW-1133">Transmembrane helix</keyword>
<organism evidence="3">
    <name type="scientific">bioreactor metagenome</name>
    <dbReference type="NCBI Taxonomy" id="1076179"/>
    <lineage>
        <taxon>unclassified sequences</taxon>
        <taxon>metagenomes</taxon>
        <taxon>ecological metagenomes</taxon>
    </lineage>
</organism>
<keyword evidence="2" id="KW-0812">Transmembrane</keyword>
<feature type="region of interest" description="Disordered" evidence="1">
    <location>
        <begin position="35"/>
        <end position="129"/>
    </location>
</feature>